<dbReference type="EMBL" id="CAXAMN010008890">
    <property type="protein sequence ID" value="CAK9026963.1"/>
    <property type="molecule type" value="Genomic_DNA"/>
</dbReference>
<evidence type="ECO:0000313" key="4">
    <source>
        <dbReference type="Proteomes" id="UP001642484"/>
    </source>
</evidence>
<dbReference type="InterPro" id="IPR036116">
    <property type="entry name" value="FN3_sf"/>
</dbReference>
<feature type="compositionally biased region" description="Basic and acidic residues" evidence="1">
    <location>
        <begin position="23"/>
        <end position="40"/>
    </location>
</feature>
<dbReference type="Proteomes" id="UP001642484">
    <property type="component" value="Unassembled WGS sequence"/>
</dbReference>
<evidence type="ECO:0000313" key="3">
    <source>
        <dbReference type="EMBL" id="CAK9026963.1"/>
    </source>
</evidence>
<accession>A0ABP0KJV4</accession>
<dbReference type="PROSITE" id="PS50853">
    <property type="entry name" value="FN3"/>
    <property type="match status" value="1"/>
</dbReference>
<organism evidence="3 4">
    <name type="scientific">Durusdinium trenchii</name>
    <dbReference type="NCBI Taxonomy" id="1381693"/>
    <lineage>
        <taxon>Eukaryota</taxon>
        <taxon>Sar</taxon>
        <taxon>Alveolata</taxon>
        <taxon>Dinophyceae</taxon>
        <taxon>Suessiales</taxon>
        <taxon>Symbiodiniaceae</taxon>
        <taxon>Durusdinium</taxon>
    </lineage>
</organism>
<dbReference type="Gene3D" id="2.60.40.10">
    <property type="entry name" value="Immunoglobulins"/>
    <property type="match status" value="1"/>
</dbReference>
<sequence length="883" mass="99079">MSRVPVPPGSPRPRSAPRRFRPRKPDGYGYEKFEKPDKPTTHTPRSSRSRGKENDHREETEKENVLGPLMKAIAGLCQHRDRGTELWFRLLEPLRRLVLCEEVKIVVRCLGPLPPDPLLPFNHDVEARRRVCPVTFVETWPAQRIEGYAALTQPQSIQVMPSPLAARHNWDRYEMVQPHCTSALCCKASEGLRCLAAVPLLDAGGNVLAVAKFFNRRKWADGQWHPCFKFSEADLNALRAFAAIFACVAPYPFLALLAAPLEKPQVKVFIDDYGIHAQLWWQVPYELGRGPLSHEVFYGPVEHDEFECCTSDAEAKTLWRHVSCGFLSPLEDLEDEDLTFEFSVPIQNQGVDHTFRVRCRNQHTSLDWSEPSLQVSTCIEPPYAEHKAVRMIPMGENTLQLLWTPFTRSGGISLVEYRVLAQAESSESVVACFVSNGTTAQEEVTVSCLPNVSYTFAIEARYPFIGSRVNVEMVHFTDELKGAPPCTSVSFPKMESVESCPVGAPPQHQEFSRSLTSDRFCYQTADVSLPAPQPLALDSTPVEVAGTSEGTIPVVLRWPYPKEFSGQMLLQYREALPERGGDRCQVSLWHEINPNAYVQAELRSNDEATQVRVLRLKSDAPHAIQLRVLLPRDRGTASPPSAWFYPLPPPTPSELKSRLAFENGFLLRVSWEQKNNSAVHGELGPVAGAIQHDFARGNGPIATRFQARIRTEGVEGAKGAWEVLEPQLLPRLRQVLDREAYEWSLHDVRLATGPLEVQLRHANAILWSSWSDSSIIPGAESPVPVGTLEIEELTPDSVRLCWPAFISPLGLPLEYRVQCSDGDVWQTVSVVEDMRDGDDLQCVVKFLNPHCSYSFSIQCRYRALPTFGARLKVAQLGRRECAS</sequence>
<protein>
    <recommendedName>
        <fullName evidence="2">Fibronectin type-III domain-containing protein</fullName>
    </recommendedName>
</protein>
<evidence type="ECO:0000256" key="1">
    <source>
        <dbReference type="SAM" id="MobiDB-lite"/>
    </source>
</evidence>
<comment type="caution">
    <text evidence="3">The sequence shown here is derived from an EMBL/GenBank/DDBJ whole genome shotgun (WGS) entry which is preliminary data.</text>
</comment>
<dbReference type="InterPro" id="IPR013783">
    <property type="entry name" value="Ig-like_fold"/>
</dbReference>
<dbReference type="SMART" id="SM00060">
    <property type="entry name" value="FN3"/>
    <property type="match status" value="3"/>
</dbReference>
<reference evidence="3 4" key="1">
    <citation type="submission" date="2024-02" db="EMBL/GenBank/DDBJ databases">
        <authorList>
            <person name="Chen Y."/>
            <person name="Shah S."/>
            <person name="Dougan E. K."/>
            <person name="Thang M."/>
            <person name="Chan C."/>
        </authorList>
    </citation>
    <scope>NUCLEOTIDE SEQUENCE [LARGE SCALE GENOMIC DNA]</scope>
</reference>
<name>A0ABP0KJV4_9DINO</name>
<proteinExistence type="predicted"/>
<dbReference type="CDD" id="cd00063">
    <property type="entry name" value="FN3"/>
    <property type="match status" value="1"/>
</dbReference>
<feature type="compositionally biased region" description="Pro residues" evidence="1">
    <location>
        <begin position="1"/>
        <end position="11"/>
    </location>
</feature>
<keyword evidence="4" id="KW-1185">Reference proteome</keyword>
<dbReference type="InterPro" id="IPR003961">
    <property type="entry name" value="FN3_dom"/>
</dbReference>
<feature type="domain" description="Fibronectin type-III" evidence="2">
    <location>
        <begin position="784"/>
        <end position="883"/>
    </location>
</feature>
<evidence type="ECO:0000259" key="2">
    <source>
        <dbReference type="PROSITE" id="PS50853"/>
    </source>
</evidence>
<dbReference type="SUPFAM" id="SSF49265">
    <property type="entry name" value="Fibronectin type III"/>
    <property type="match status" value="2"/>
</dbReference>
<gene>
    <name evidence="3" type="ORF">CCMP2556_LOCUS16579</name>
</gene>
<feature type="compositionally biased region" description="Basic and acidic residues" evidence="1">
    <location>
        <begin position="50"/>
        <end position="64"/>
    </location>
</feature>
<feature type="region of interest" description="Disordered" evidence="1">
    <location>
        <begin position="1"/>
        <end position="65"/>
    </location>
</feature>